<dbReference type="Pfam" id="PF22669">
    <property type="entry name" value="Exo_endo_phos2"/>
    <property type="match status" value="1"/>
</dbReference>
<dbReference type="PANTHER" id="PTHR11200">
    <property type="entry name" value="INOSITOL 5-PHOSPHATASE"/>
    <property type="match status" value="1"/>
</dbReference>
<gene>
    <name evidence="2" type="ORF">RI543_003275</name>
</gene>
<keyword evidence="3" id="KW-1185">Reference proteome</keyword>
<proteinExistence type="predicted"/>
<dbReference type="InterPro" id="IPR036691">
    <property type="entry name" value="Endo/exonu/phosph_ase_sf"/>
</dbReference>
<accession>A0AAN7ZS99</accession>
<evidence type="ECO:0000259" key="1">
    <source>
        <dbReference type="SMART" id="SM00128"/>
    </source>
</evidence>
<protein>
    <recommendedName>
        <fullName evidence="1">Inositol polyphosphate-related phosphatase domain-containing protein</fullName>
    </recommendedName>
</protein>
<dbReference type="Gene3D" id="3.60.10.10">
    <property type="entry name" value="Endonuclease/exonuclease/phosphatase"/>
    <property type="match status" value="1"/>
</dbReference>
<dbReference type="SMART" id="SM00128">
    <property type="entry name" value="IPPc"/>
    <property type="match status" value="1"/>
</dbReference>
<feature type="domain" description="Inositol polyphosphate-related phosphatase" evidence="1">
    <location>
        <begin position="1"/>
        <end position="296"/>
    </location>
</feature>
<sequence length="353" mass="40526">MSKVSITTFNCGKLFPLHNNQLASSVIKSIIPNVSDEYDLIVLGLQEVSMIWECLDPEIMSNKIGEINKLIQGHLGNNYSSIGSDYTGGTALFLFARNNMTVHSLIRDHCKRGIINSSLKGSVSITLQVTNSNQSDFLETYCFICCHLTANEGIKNLNYRIKDIEAIIDSCKTNIPSSLFENSLLFLFGDLNFRVNPLTRVYEGDELLHLLNTHPLFKNLKEFRINFNKTYKYVLYDAANSFNMKRNPSWCDRILYKCSNNENNISIESYDAISRGSSLLFSDHQPVQLKFINKNPLNLTGNKNIIKRKDFMLCEVNYPDIIISYVDWLLYKRFHYWIISSGQGRLYSEVVRK</sequence>
<organism evidence="2 3">
    <name type="scientific">Arxiozyma heterogenica</name>
    <dbReference type="NCBI Taxonomy" id="278026"/>
    <lineage>
        <taxon>Eukaryota</taxon>
        <taxon>Fungi</taxon>
        <taxon>Dikarya</taxon>
        <taxon>Ascomycota</taxon>
        <taxon>Saccharomycotina</taxon>
        <taxon>Saccharomycetes</taxon>
        <taxon>Saccharomycetales</taxon>
        <taxon>Saccharomycetaceae</taxon>
        <taxon>Arxiozyma</taxon>
    </lineage>
</organism>
<dbReference type="PANTHER" id="PTHR11200:SF275">
    <property type="entry name" value="LD06095P"/>
    <property type="match status" value="1"/>
</dbReference>
<dbReference type="InterPro" id="IPR046985">
    <property type="entry name" value="IP5"/>
</dbReference>
<reference evidence="3" key="1">
    <citation type="submission" date="2023-07" db="EMBL/GenBank/DDBJ databases">
        <title>A draft genome of Kazachstania heterogenica Y-27499.</title>
        <authorList>
            <person name="Donic C."/>
            <person name="Kralova J.S."/>
            <person name="Fidel L."/>
            <person name="Ben-Dor S."/>
            <person name="Jung S."/>
        </authorList>
    </citation>
    <scope>NUCLEOTIDE SEQUENCE [LARGE SCALE GENOMIC DNA]</scope>
    <source>
        <strain evidence="3">Y27499</strain>
    </source>
</reference>
<evidence type="ECO:0000313" key="2">
    <source>
        <dbReference type="EMBL" id="KAK5779384.1"/>
    </source>
</evidence>
<name>A0AAN7ZS99_9SACH</name>
<evidence type="ECO:0000313" key="3">
    <source>
        <dbReference type="Proteomes" id="UP001306508"/>
    </source>
</evidence>
<dbReference type="GO" id="GO:0046856">
    <property type="term" value="P:phosphatidylinositol dephosphorylation"/>
    <property type="evidence" value="ECO:0007669"/>
    <property type="project" value="InterPro"/>
</dbReference>
<dbReference type="Proteomes" id="UP001306508">
    <property type="component" value="Unassembled WGS sequence"/>
</dbReference>
<dbReference type="EMBL" id="JAWIZZ010000047">
    <property type="protein sequence ID" value="KAK5779384.1"/>
    <property type="molecule type" value="Genomic_DNA"/>
</dbReference>
<dbReference type="AlphaFoldDB" id="A0AAN7ZS99"/>
<dbReference type="SUPFAM" id="SSF56219">
    <property type="entry name" value="DNase I-like"/>
    <property type="match status" value="1"/>
</dbReference>
<dbReference type="GO" id="GO:0004439">
    <property type="term" value="F:phosphatidylinositol-4,5-bisphosphate 5-phosphatase activity"/>
    <property type="evidence" value="ECO:0007669"/>
    <property type="project" value="TreeGrafter"/>
</dbReference>
<dbReference type="InterPro" id="IPR000300">
    <property type="entry name" value="IPPc"/>
</dbReference>
<comment type="caution">
    <text evidence="2">The sequence shown here is derived from an EMBL/GenBank/DDBJ whole genome shotgun (WGS) entry which is preliminary data.</text>
</comment>